<evidence type="ECO:0000313" key="9">
    <source>
        <dbReference type="EMBL" id="ETW87208.1"/>
    </source>
</evidence>
<feature type="region of interest" description="Disordered" evidence="4">
    <location>
        <begin position="855"/>
        <end position="874"/>
    </location>
</feature>
<evidence type="ECO:0000259" key="7">
    <source>
        <dbReference type="Pfam" id="PF25036"/>
    </source>
</evidence>
<dbReference type="InterPro" id="IPR056747">
    <property type="entry name" value="VPS13-like_M"/>
</dbReference>
<dbReference type="InterPro" id="IPR056748">
    <property type="entry name" value="VPS13-like_C"/>
</dbReference>
<feature type="domain" description="Intermembrane lipid transfer protein VPS13-like C-terminal" evidence="8">
    <location>
        <begin position="2949"/>
        <end position="3055"/>
    </location>
</feature>
<evidence type="ECO:0000256" key="3">
    <source>
        <dbReference type="ARBA" id="ARBA00023055"/>
    </source>
</evidence>
<name>W4KMY8_HETIT</name>
<evidence type="ECO:0000256" key="2">
    <source>
        <dbReference type="ARBA" id="ARBA00022448"/>
    </source>
</evidence>
<dbReference type="InParanoid" id="W4KMY8"/>
<evidence type="ECO:0008006" key="11">
    <source>
        <dbReference type="Google" id="ProtNLM"/>
    </source>
</evidence>
<dbReference type="KEGG" id="hir:HETIRDRAFT_153810"/>
<dbReference type="GO" id="GO:0045324">
    <property type="term" value="P:late endosome to vacuole transport"/>
    <property type="evidence" value="ECO:0007669"/>
    <property type="project" value="TreeGrafter"/>
</dbReference>
<organism evidence="9 10">
    <name type="scientific">Heterobasidion irregulare (strain TC 32-1)</name>
    <dbReference type="NCBI Taxonomy" id="747525"/>
    <lineage>
        <taxon>Eukaryota</taxon>
        <taxon>Fungi</taxon>
        <taxon>Dikarya</taxon>
        <taxon>Basidiomycota</taxon>
        <taxon>Agaricomycotina</taxon>
        <taxon>Agaricomycetes</taxon>
        <taxon>Russulales</taxon>
        <taxon>Bondarzewiaceae</taxon>
        <taxon>Heterobasidion</taxon>
        <taxon>Heterobasidion annosum species complex</taxon>
    </lineage>
</organism>
<feature type="domain" description="Chorein N-terminal" evidence="5">
    <location>
        <begin position="12"/>
        <end position="820"/>
    </location>
</feature>
<feature type="compositionally biased region" description="Polar residues" evidence="4">
    <location>
        <begin position="1651"/>
        <end position="1672"/>
    </location>
</feature>
<feature type="compositionally biased region" description="Low complexity" evidence="4">
    <location>
        <begin position="427"/>
        <end position="454"/>
    </location>
</feature>
<dbReference type="Pfam" id="PF25037">
    <property type="entry name" value="VPS13_C"/>
    <property type="match status" value="1"/>
</dbReference>
<proteinExistence type="inferred from homology"/>
<feature type="domain" description="Vacuolar protein sorting-associated protein 13 VPS13 adaptor binding" evidence="7">
    <location>
        <begin position="1874"/>
        <end position="2420"/>
    </location>
</feature>
<gene>
    <name evidence="9" type="ORF">HETIRDRAFT_153810</name>
</gene>
<evidence type="ECO:0000259" key="6">
    <source>
        <dbReference type="Pfam" id="PF25033"/>
    </source>
</evidence>
<dbReference type="FunCoup" id="W4KMY8">
    <property type="interactions" value="262"/>
</dbReference>
<protein>
    <recommendedName>
        <fullName evidence="11">Vacuolar protein sorting-associated protein</fullName>
    </recommendedName>
</protein>
<keyword evidence="3" id="KW-0445">Lipid transport</keyword>
<dbReference type="InterPro" id="IPR009543">
    <property type="entry name" value="VPS13_VAB"/>
</dbReference>
<dbReference type="Pfam" id="PF25033">
    <property type="entry name" value="VPS13_M"/>
    <property type="match status" value="1"/>
</dbReference>
<dbReference type="PANTHER" id="PTHR16166:SF93">
    <property type="entry name" value="INTERMEMBRANE LIPID TRANSFER PROTEIN VPS13"/>
    <property type="match status" value="1"/>
</dbReference>
<dbReference type="InterPro" id="IPR026854">
    <property type="entry name" value="VPS13_N"/>
</dbReference>
<feature type="compositionally biased region" description="Acidic residues" evidence="4">
    <location>
        <begin position="856"/>
        <end position="874"/>
    </location>
</feature>
<dbReference type="RefSeq" id="XP_009541138.1">
    <property type="nucleotide sequence ID" value="XM_009542843.1"/>
</dbReference>
<dbReference type="Pfam" id="PF25036">
    <property type="entry name" value="VPS13_VAB"/>
    <property type="match status" value="1"/>
</dbReference>
<dbReference type="HOGENOM" id="CLU_000135_0_0_1"/>
<dbReference type="OrthoDB" id="428159at2759"/>
<dbReference type="EMBL" id="KI925454">
    <property type="protein sequence ID" value="ETW87208.1"/>
    <property type="molecule type" value="Genomic_DNA"/>
</dbReference>
<evidence type="ECO:0000313" key="10">
    <source>
        <dbReference type="Proteomes" id="UP000030671"/>
    </source>
</evidence>
<dbReference type="Proteomes" id="UP000030671">
    <property type="component" value="Unassembled WGS sequence"/>
</dbReference>
<dbReference type="Pfam" id="PF12624">
    <property type="entry name" value="VPS13_N"/>
    <property type="match status" value="1"/>
</dbReference>
<evidence type="ECO:0000259" key="8">
    <source>
        <dbReference type="Pfam" id="PF25037"/>
    </source>
</evidence>
<keyword evidence="10" id="KW-1185">Reference proteome</keyword>
<accession>W4KMY8</accession>
<sequence length="3081" mass="345048">MWWLDPGKEVLNVVFNRILAPYVENLDMNQVNYGIGQGQVTLKKLRLKKGALDKFRLPVDVIEGHLGKFTLSLHWRNLGNQPVELLIEDVYLLVVPSPQGDSNLEEDEHRTQEAKMERLENAELLHIQNQPDPVEGDTQQQGLLASLIAKIVNNLQVTIKNIHVRYEDKLSVPGHPFAAGITLAGFSAFSVDENWIPAFIESSAGTIHKLAKLQSLAVYFDTDAESMAGLPYADAVRRFTAMIASEEHAQDHQFVLKPVTGEGRIVMHKQLNKDTPRFDVQLLFDEIGVLLDDNQYRDAISLVDMYHFYARQHQYKRYKPRQEDLEDNRPRALLQFAGNAILDGVRERHRKWTWAYFMERRDDRHRYVELFKKKQLNAITIQDVAMFDSLEKKLSYEDIRFYRSIARSELRKDIALRKKLEEEKQKQQAQSSSSWSSWIWGSSTSSETSNEEPTFTGTMTDEQRKELYDVLDYDEKTALVESFEAPRDALKMRIVTQLKKGSFTLMTDPHGIAVEVISVVFDKFQANFLQRRDNFEVATSLGGLRVFDGTTKDTLYPQIVHVKSELAGNISDVDNDDDNADPFFFVKFENNPLDERADTALTVRMRHMEIIYHKGYVEAVYKFFKPPASQLESVEALLNVASETIEGLRKETRAGLEYALQTHKTIDLVVDMNAPIIIIPESITTNICKHLLIDAGHISIGSELADKQAIRQIHLKRNQQYTDDDYKNLESLMYDKLSLKLEAAQFVLGDDLQSCRDALASDGDTSLHLLERINVDLQVQISIIPSAVNLARIKVSGNLPTLQLNFSDSKYKSILRLIDVTIPKFGDETPNTIPSPATGAYRLPRLFVGPDKEYNIEDDGDEESSRDEFLEAEDSGGERSFEFNFQVDTLRASISKSQAERGEKPLGSVSFDRFALSFALAKYDMVVDVRLGSLSMTLEQSIAQSMDILSSVGDYDDNKDLLTVKYTRVQKESPEYFSTYEGVDQNVDIKISTVVFRAAPEPVIQLYNFIMTTFVPQSADQSTVQELEPSSRDVSSTPGDTGKIRVVVNLASVKVILINASERLATLSLSTADALVFLHSNTMKVDVHLGSLSLSDDSPQTTASPEFKQIMSIEGKNLAQFMYQTYDPNDKETYKGIKSSIHLAAASVKLHYLEQPLHDIYLFLSKLAKLKGLYDAATQVAAQRASEIERMQFDISVDSPIIVFPSNVATSRDVLIMRLGGMSARNGYEGEVHKIDASLRGIQLVSTIFYDNKPSILKMIDDIEVVAEVVQAGGAEKNDINNRPDTQIKIMVSDIKLYLTQVQYGMIIGLSQSIPKILVGAPEGEAQADQAEVSVASSKPGAIDQNQLGHQSSVKLRPELGHATPEDERIKISVDLALSVHSIKLHLYDQQATTDLNLKEHGVARFALTGNTLKFKVFSDEATEAQVVLKSFTMSNTRPGNSKFRDIIPAAHHDRNQFMILYTTSGGSEGSSLAILTVDSPNIIFTLDLVFALLEFFTSAFPTSQPTDTYSNVERQGTAMTVDHGNTSRLDFRLDLHNVSISLLENEVDADSQAIRLSVAQVLVSQQGILALSVVRLGMSLTKMPRGSDEVRFLDEVDFTVSLDSRSSSSHQTTSIEVASKPIILRASYRDIQLILTICNKAMAAYRQLSRPNTSSNSLQSRPAGRNTSVPSKSEHTHHSTTAMKSSRQQALGLARVLVSKEQLRVSFDGFRLILIGDMHEQPMIHIKVKSCTAVVNDWSGELNASATMATQISHWNLTNSHWEPLIDPWTFNASVSKDHPTSALTTSLSAKEKLNLNLSTTFMELAIDMLNTWRKEGERVLARARGSYAPYKIRNYTGTVLHIWSDTDGSNEHRDSTAVKIINGQTIDWRFDDWRTIREHTSSAGQSSIGVYFEGQPWERLRSIPVDREGEYSFSLRPRIEKLYNRLLCEVKVEANVKIVTLRSTYKVHNHTLYPLELTLVDELGHTTRAVEKIVPGHSFSLPIDSIGKTKIRIQPDQGFGYKWCPAIRWEDLIARQTFTLRCPHTDESEAAFRFHAFVQTDAGNAATRKYPKIDLQLRAPIELENLLPYNLQYRIYDKDTDQNWRSYLRKGGIMPVHSVELGHLVLLNIEVQDTVFKPSDFCIINTDGHSDFDIENRLTLQDVSGRKLDLKLNYIRYPEAGGAFKVQIYSPYIVVNKLGIPFSVKSIRSSRTGAPQDVAGDTHPVLSHLNDSGNEFIFKVGDSSWSKVINLEAPAADTALAIASQSQKSEELHVGFSWTEGLGKYKLSKVITLSPRYLIRNNLQEAICYREHGVAPRGRSTLEPGERIAFHSLRSGHPGFLTVAFPGLNTQWSPPISMEDIGSVHFRLKKPGDNGSTHLIRADVQMDGSTIFVFIHLADDDWPFLIENDSSFAISFWQMYNLPEHSLTQYAWDFPAARDKRILLTINDARRAVDIMEIGDLIPFRFPKGQGTGIVSIDVRASGKKQVLRISNYVQETSLYRPTFRSSSSSSSTLRSDTLSGSNEAFEAVTEEIQPTLIFNVDFEGIGVSLINRRVVEVIYLSLERLKFEYSTSAIAQAVNLSCGSLQIDNQLHDTIFPVILQPTPIAKETSDVAALPTVQASVIWLNDQEHGVLFIKYCSILLQALTIEADEDLLFAVYDLSQIKGASWEEGQQDVLIEHPEDIPEPQAMISGQDLYFEVLELQPIRLSLSFMRTERVSGEDKLSIRNPLALIVNALTMAVGNVNDAPLEMNALAIKDMRLTLPDLQARMTYHYRQEVLRQLYRILGSADFIGNPVGLFTNVSSGVADIFYEPFNGVVMHGNRELGIGIAKGAASFVKKTVFGVTDSMTKVTSSIGKGLSAATLDSEYQKRRRITQRRNRPRHAIYGVTAGAEAFASSIASGVEGVVMKPIEGAESEGALGFFKGVGKGLVGAVTKPVVGVFDLASNLTEGVRNTTMVFDNPARERVRLPRHIPADAVLAPYSEREALGQFWMKDLEQGRYRQESYVAHINVQGSDAVVLLTAARVISFSSKRLRLEWELPFTLVSGVTIEDSGIRFANKAGREHDKFIRIAEKSSQAWFFGQIASVVKAFNTRRRMDS</sequence>
<dbReference type="PANTHER" id="PTHR16166">
    <property type="entry name" value="VACUOLAR PROTEIN SORTING-ASSOCIATED PROTEIN VPS13"/>
    <property type="match status" value="1"/>
</dbReference>
<dbReference type="GO" id="GO:0006869">
    <property type="term" value="P:lipid transport"/>
    <property type="evidence" value="ECO:0007669"/>
    <property type="project" value="UniProtKB-KW"/>
</dbReference>
<dbReference type="GO" id="GO:0006623">
    <property type="term" value="P:protein targeting to vacuole"/>
    <property type="evidence" value="ECO:0007669"/>
    <property type="project" value="TreeGrafter"/>
</dbReference>
<evidence type="ECO:0000259" key="5">
    <source>
        <dbReference type="Pfam" id="PF12624"/>
    </source>
</evidence>
<dbReference type="eggNOG" id="KOG1809">
    <property type="taxonomic scope" value="Eukaryota"/>
</dbReference>
<feature type="region of interest" description="Disordered" evidence="4">
    <location>
        <begin position="422"/>
        <end position="459"/>
    </location>
</feature>
<evidence type="ECO:0000256" key="4">
    <source>
        <dbReference type="SAM" id="MobiDB-lite"/>
    </source>
</evidence>
<evidence type="ECO:0000256" key="1">
    <source>
        <dbReference type="ARBA" id="ARBA00006545"/>
    </source>
</evidence>
<dbReference type="GO" id="GO:0045053">
    <property type="term" value="P:protein retention in Golgi apparatus"/>
    <property type="evidence" value="ECO:0007669"/>
    <property type="project" value="TreeGrafter"/>
</dbReference>
<dbReference type="GeneID" id="20667450"/>
<comment type="similarity">
    <text evidence="1">Belongs to the VPS13 family.</text>
</comment>
<feature type="domain" description="VPS13-like middle region" evidence="6">
    <location>
        <begin position="1057"/>
        <end position="1805"/>
    </location>
</feature>
<dbReference type="STRING" id="747525.W4KMY8"/>
<reference evidence="9 10" key="1">
    <citation type="journal article" date="2012" name="New Phytol.">
        <title>Insight into trade-off between wood decay and parasitism from the genome of a fungal forest pathogen.</title>
        <authorList>
            <person name="Olson A."/>
            <person name="Aerts A."/>
            <person name="Asiegbu F."/>
            <person name="Belbahri L."/>
            <person name="Bouzid O."/>
            <person name="Broberg A."/>
            <person name="Canback B."/>
            <person name="Coutinho P.M."/>
            <person name="Cullen D."/>
            <person name="Dalman K."/>
            <person name="Deflorio G."/>
            <person name="van Diepen L.T."/>
            <person name="Dunand C."/>
            <person name="Duplessis S."/>
            <person name="Durling M."/>
            <person name="Gonthier P."/>
            <person name="Grimwood J."/>
            <person name="Fossdal C.G."/>
            <person name="Hansson D."/>
            <person name="Henrissat B."/>
            <person name="Hietala A."/>
            <person name="Himmelstrand K."/>
            <person name="Hoffmeister D."/>
            <person name="Hogberg N."/>
            <person name="James T.Y."/>
            <person name="Karlsson M."/>
            <person name="Kohler A."/>
            <person name="Kues U."/>
            <person name="Lee Y.H."/>
            <person name="Lin Y.C."/>
            <person name="Lind M."/>
            <person name="Lindquist E."/>
            <person name="Lombard V."/>
            <person name="Lucas S."/>
            <person name="Lunden K."/>
            <person name="Morin E."/>
            <person name="Murat C."/>
            <person name="Park J."/>
            <person name="Raffaello T."/>
            <person name="Rouze P."/>
            <person name="Salamov A."/>
            <person name="Schmutz J."/>
            <person name="Solheim H."/>
            <person name="Stahlberg J."/>
            <person name="Velez H."/>
            <person name="de Vries R.P."/>
            <person name="Wiebenga A."/>
            <person name="Woodward S."/>
            <person name="Yakovlev I."/>
            <person name="Garbelotto M."/>
            <person name="Martin F."/>
            <person name="Grigoriev I.V."/>
            <person name="Stenlid J."/>
        </authorList>
    </citation>
    <scope>NUCLEOTIDE SEQUENCE [LARGE SCALE GENOMIC DNA]</scope>
    <source>
        <strain evidence="9 10">TC 32-1</strain>
    </source>
</reference>
<feature type="region of interest" description="Disordered" evidence="4">
    <location>
        <begin position="1651"/>
        <end position="1688"/>
    </location>
</feature>
<dbReference type="GO" id="GO:0007005">
    <property type="term" value="P:mitochondrion organization"/>
    <property type="evidence" value="ECO:0007669"/>
    <property type="project" value="TreeGrafter"/>
</dbReference>
<dbReference type="InterPro" id="IPR026847">
    <property type="entry name" value="VPS13"/>
</dbReference>
<keyword evidence="2" id="KW-0813">Transport</keyword>